<dbReference type="EMBL" id="JAQQWM010000002">
    <property type="protein sequence ID" value="KAK8077291.1"/>
    <property type="molecule type" value="Genomic_DNA"/>
</dbReference>
<accession>A0ABR1W1C3</accession>
<dbReference type="InterPro" id="IPR001810">
    <property type="entry name" value="F-box_dom"/>
</dbReference>
<dbReference type="Proteomes" id="UP001446871">
    <property type="component" value="Unassembled WGS sequence"/>
</dbReference>
<evidence type="ECO:0000313" key="3">
    <source>
        <dbReference type="EMBL" id="KAK8077291.1"/>
    </source>
</evidence>
<reference evidence="3 4" key="1">
    <citation type="submission" date="2023-01" db="EMBL/GenBank/DDBJ databases">
        <title>Analysis of 21 Apiospora genomes using comparative genomics revels a genus with tremendous synthesis potential of carbohydrate active enzymes and secondary metabolites.</title>
        <authorList>
            <person name="Sorensen T."/>
        </authorList>
    </citation>
    <scope>NUCLEOTIDE SEQUENCE [LARGE SCALE GENOMIC DNA]</scope>
    <source>
        <strain evidence="3 4">CBS 83171</strain>
    </source>
</reference>
<gene>
    <name evidence="3" type="ORF">PG996_003461</name>
</gene>
<evidence type="ECO:0000259" key="2">
    <source>
        <dbReference type="SMART" id="SM00256"/>
    </source>
</evidence>
<dbReference type="InterPro" id="IPR036047">
    <property type="entry name" value="F-box-like_dom_sf"/>
</dbReference>
<sequence length="271" mass="31690">MASLTAQHTVLLEIPELLEKILLHLDQRELLVNAQRVCRQWRQCITDTPSIQQHLFLLPEPARGRTSNADADKPRQNPLLVKDFPEWFMHGNTWPPDQRLRFVRTTEPYFRGYDRDVVYPESERITKRLEAYAYPQASWRRMLLLQPPPNGIGYITTRCGNLVKPDAGSEPQPNPSDADHVAPPVDRPVTMPEVLELTNRSIYVTENVAEPYADDPLSSRRAREPRWQEVKHAFSRFRVMWWRLSPDVHESAATDPDFDELYRAWREAMRL</sequence>
<feature type="domain" description="F-box" evidence="2">
    <location>
        <begin position="14"/>
        <end position="54"/>
    </location>
</feature>
<evidence type="ECO:0000313" key="4">
    <source>
        <dbReference type="Proteomes" id="UP001446871"/>
    </source>
</evidence>
<dbReference type="SUPFAM" id="SSF81383">
    <property type="entry name" value="F-box domain"/>
    <property type="match status" value="1"/>
</dbReference>
<evidence type="ECO:0000256" key="1">
    <source>
        <dbReference type="SAM" id="MobiDB-lite"/>
    </source>
</evidence>
<dbReference type="Pfam" id="PF12937">
    <property type="entry name" value="F-box-like"/>
    <property type="match status" value="1"/>
</dbReference>
<feature type="region of interest" description="Disordered" evidence="1">
    <location>
        <begin position="164"/>
        <end position="185"/>
    </location>
</feature>
<dbReference type="Gene3D" id="1.20.1280.50">
    <property type="match status" value="1"/>
</dbReference>
<name>A0ABR1W1C3_9PEZI</name>
<comment type="caution">
    <text evidence="3">The sequence shown here is derived from an EMBL/GenBank/DDBJ whole genome shotgun (WGS) entry which is preliminary data.</text>
</comment>
<dbReference type="CDD" id="cd09917">
    <property type="entry name" value="F-box_SF"/>
    <property type="match status" value="1"/>
</dbReference>
<dbReference type="SMART" id="SM00256">
    <property type="entry name" value="FBOX"/>
    <property type="match status" value="1"/>
</dbReference>
<proteinExistence type="predicted"/>
<keyword evidence="4" id="KW-1185">Reference proteome</keyword>
<protein>
    <recommendedName>
        <fullName evidence="2">F-box domain-containing protein</fullName>
    </recommendedName>
</protein>
<organism evidence="3 4">
    <name type="scientific">Apiospora saccharicola</name>
    <dbReference type="NCBI Taxonomy" id="335842"/>
    <lineage>
        <taxon>Eukaryota</taxon>
        <taxon>Fungi</taxon>
        <taxon>Dikarya</taxon>
        <taxon>Ascomycota</taxon>
        <taxon>Pezizomycotina</taxon>
        <taxon>Sordariomycetes</taxon>
        <taxon>Xylariomycetidae</taxon>
        <taxon>Amphisphaeriales</taxon>
        <taxon>Apiosporaceae</taxon>
        <taxon>Apiospora</taxon>
    </lineage>
</organism>